<accession>A0A438CKV5</accession>
<evidence type="ECO:0000259" key="8">
    <source>
        <dbReference type="PROSITE" id="PS50994"/>
    </source>
</evidence>
<protein>
    <recommendedName>
        <fullName evidence="8">Integrase catalytic domain-containing protein</fullName>
    </recommendedName>
</protein>
<dbReference type="Gene3D" id="3.30.420.10">
    <property type="entry name" value="Ribonuclease H-like superfamily/Ribonuclease H"/>
    <property type="match status" value="1"/>
</dbReference>
<dbReference type="AlphaFoldDB" id="A0A438CKV5"/>
<dbReference type="GO" id="GO:0003676">
    <property type="term" value="F:nucleic acid binding"/>
    <property type="evidence" value="ECO:0007669"/>
    <property type="project" value="InterPro"/>
</dbReference>
<dbReference type="Pfam" id="PF17917">
    <property type="entry name" value="RT_RNaseH"/>
    <property type="match status" value="1"/>
</dbReference>
<keyword evidence="3" id="KW-0540">Nuclease</keyword>
<gene>
    <name evidence="9" type="ORF">CK203_098018</name>
</gene>
<dbReference type="PANTHER" id="PTHR48475:SF1">
    <property type="entry name" value="RNASE H TYPE-1 DOMAIN-CONTAINING PROTEIN"/>
    <property type="match status" value="1"/>
</dbReference>
<dbReference type="InterPro" id="IPR012337">
    <property type="entry name" value="RNaseH-like_sf"/>
</dbReference>
<dbReference type="EMBL" id="QGNW01002186">
    <property type="protein sequence ID" value="RVW23809.1"/>
    <property type="molecule type" value="Genomic_DNA"/>
</dbReference>
<dbReference type="PANTHER" id="PTHR48475">
    <property type="entry name" value="RIBONUCLEASE H"/>
    <property type="match status" value="1"/>
</dbReference>
<keyword evidence="6" id="KW-0695">RNA-directed DNA polymerase</keyword>
<dbReference type="InterPro" id="IPR001584">
    <property type="entry name" value="Integrase_cat-core"/>
</dbReference>
<dbReference type="InterPro" id="IPR043502">
    <property type="entry name" value="DNA/RNA_pol_sf"/>
</dbReference>
<dbReference type="Proteomes" id="UP000288805">
    <property type="component" value="Unassembled WGS sequence"/>
</dbReference>
<reference evidence="9 10" key="1">
    <citation type="journal article" date="2018" name="PLoS Genet.">
        <title>Population sequencing reveals clonal diversity and ancestral inbreeding in the grapevine cultivar Chardonnay.</title>
        <authorList>
            <person name="Roach M.J."/>
            <person name="Johnson D.L."/>
            <person name="Bohlmann J."/>
            <person name="van Vuuren H.J."/>
            <person name="Jones S.J."/>
            <person name="Pretorius I.S."/>
            <person name="Schmidt S.A."/>
            <person name="Borneman A.R."/>
        </authorList>
    </citation>
    <scope>NUCLEOTIDE SEQUENCE [LARGE SCALE GENOMIC DNA]</scope>
    <source>
        <strain evidence="10">cv. Chardonnay</strain>
        <tissue evidence="9">Leaf</tissue>
    </source>
</reference>
<feature type="region of interest" description="Disordered" evidence="7">
    <location>
        <begin position="582"/>
        <end position="601"/>
    </location>
</feature>
<dbReference type="Gene3D" id="3.30.70.270">
    <property type="match status" value="1"/>
</dbReference>
<evidence type="ECO:0000256" key="1">
    <source>
        <dbReference type="ARBA" id="ARBA00022679"/>
    </source>
</evidence>
<proteinExistence type="predicted"/>
<dbReference type="InterPro" id="IPR000477">
    <property type="entry name" value="RT_dom"/>
</dbReference>
<evidence type="ECO:0000313" key="9">
    <source>
        <dbReference type="EMBL" id="RVW23809.1"/>
    </source>
</evidence>
<organism evidence="9 10">
    <name type="scientific">Vitis vinifera</name>
    <name type="common">Grape</name>
    <dbReference type="NCBI Taxonomy" id="29760"/>
    <lineage>
        <taxon>Eukaryota</taxon>
        <taxon>Viridiplantae</taxon>
        <taxon>Streptophyta</taxon>
        <taxon>Embryophyta</taxon>
        <taxon>Tracheophyta</taxon>
        <taxon>Spermatophyta</taxon>
        <taxon>Magnoliopsida</taxon>
        <taxon>eudicotyledons</taxon>
        <taxon>Gunneridae</taxon>
        <taxon>Pentapetalae</taxon>
        <taxon>rosids</taxon>
        <taxon>Vitales</taxon>
        <taxon>Vitaceae</taxon>
        <taxon>Viteae</taxon>
        <taxon>Vitis</taxon>
    </lineage>
</organism>
<evidence type="ECO:0000256" key="7">
    <source>
        <dbReference type="SAM" id="MobiDB-lite"/>
    </source>
</evidence>
<dbReference type="SUPFAM" id="SSF56672">
    <property type="entry name" value="DNA/RNA polymerases"/>
    <property type="match status" value="1"/>
</dbReference>
<keyword evidence="1" id="KW-0808">Transferase</keyword>
<evidence type="ECO:0000256" key="5">
    <source>
        <dbReference type="ARBA" id="ARBA00022801"/>
    </source>
</evidence>
<dbReference type="GO" id="GO:0004519">
    <property type="term" value="F:endonuclease activity"/>
    <property type="evidence" value="ECO:0007669"/>
    <property type="project" value="UniProtKB-KW"/>
</dbReference>
<dbReference type="InterPro" id="IPR041373">
    <property type="entry name" value="RT_RNaseH"/>
</dbReference>
<dbReference type="GO" id="GO:0015074">
    <property type="term" value="P:DNA integration"/>
    <property type="evidence" value="ECO:0007669"/>
    <property type="project" value="InterPro"/>
</dbReference>
<dbReference type="GO" id="GO:0016787">
    <property type="term" value="F:hydrolase activity"/>
    <property type="evidence" value="ECO:0007669"/>
    <property type="project" value="UniProtKB-KW"/>
</dbReference>
<keyword evidence="4" id="KW-0255">Endonuclease</keyword>
<sequence>MESGLLTQLTLRPVPQPVPPQFRMDLHCAYHQGLGHDTDRCSALRHAIQDLIDQGLVNLGQPSVTMNPLPAHSTHAVPPPLGGIHHIDFVEDDRIHMSSWDDGLPEPIVLDDGYEVDTVGSQTSTPFSLISNWIVTRSERVAQPPLLVARPFDGAISHEEVRREDDEILRQLQNPCGDHHYPGGVDSYDDDRQGHIRPLATAIALGYAPSYFGPSTQTIRANDSTKREVMGTLMIELLIGPTTFPILFQVLRIPTSFNLLLGRPWIHKVGAIPSSLHQKTLEVGDLCRDLIAMSFDQHNNTMHGPMEFVATVDHDTPFGLGFVPTEADYRYMARLHWERVRARLTCTLFDYPAPYRMSLADYFVIGSEVHPHMGDFGAVIDIEGVNDLQHQFHHLQLGYETSGEPISVMIAHSSPDRANFLSLCFLEETTDCGVDVELTRVIDGVVPRDEYRIEMDMMSMSQIAEMVQLESVSPFNLFRVSAIKVAEEIQTVLAPELTEDVTVGDDEFEDTFGFIEGVSDFVDLLLSFDILSGFISCSDDVYDSVSMDLSIFEYLSVSCDSIYIFAPYSLTPQILDIDDEIAQPDSDRDSSDHDSDPIDERISPAIGDVETIDFGIEDQPRELKIGSLLSINERDRLIHLLRSYLDFLHGLMKTCRVKEEIQKQLSVGFISVVKYLEWLAIVVPISKKDGKVRVCVDFRDLIKASPKDDFALPHIDLLVGSTVGHSMLSFMDEFSGYNKILMALEDMEKTTFITEDVEVYVDDMIVKSRSRADHLAALERFFERIRKFRLRLNPKKYTFGVTSGKLLGHMVSEQGIKVDLDKIKAILDMPVPRTEKEIRVFMGRKERAIYYLSKRMLEYEMRYVMIERLYLALVWATRRLRHYMTEYSVCLISQLDPLRYLFNRLTLNGRLMRWIVFLIEFDIQYVSQKSIKRSIVIDHLALLPISDDKPVDDDFLDEEFIAMTSLSSWRRYFDGATNQSGFRIVEYEACILGLETALELGIRQMEVFNDFNLVLRQIQAQNQFVDALATLASSMDISTDVVIRPLLIELRSGTYPEAATAKDRRALMPLATRFVICGETLYRRSVDGMLLLCLDRVSADRVMREVHAGVCGLHMGGHMLARKIMRTVWGIDIIGKISSKSSSGHEFILVVIYYFTKWVEAASYVRLTSVRVTSFIRSHIICHYGVSHELISDGGVHFRAEVDTLLQKYDIRRHKSSAYRPQTNGAVEAVNKNIKKILRKMVETS</sequence>
<dbReference type="CDD" id="cd01647">
    <property type="entry name" value="RT_LTR"/>
    <property type="match status" value="1"/>
</dbReference>
<keyword evidence="5" id="KW-0378">Hydrolase</keyword>
<feature type="compositionally biased region" description="Basic and acidic residues" evidence="7">
    <location>
        <begin position="585"/>
        <end position="601"/>
    </location>
</feature>
<keyword evidence="2" id="KW-0548">Nucleotidyltransferase</keyword>
<comment type="caution">
    <text evidence="9">The sequence shown here is derived from an EMBL/GenBank/DDBJ whole genome shotgun (WGS) entry which is preliminary data.</text>
</comment>
<dbReference type="Pfam" id="PF00078">
    <property type="entry name" value="RVT_1"/>
    <property type="match status" value="1"/>
</dbReference>
<evidence type="ECO:0000256" key="6">
    <source>
        <dbReference type="ARBA" id="ARBA00022918"/>
    </source>
</evidence>
<name>A0A438CKV5_VITVI</name>
<dbReference type="InterPro" id="IPR043128">
    <property type="entry name" value="Rev_trsase/Diguanyl_cyclase"/>
</dbReference>
<evidence type="ECO:0000256" key="3">
    <source>
        <dbReference type="ARBA" id="ARBA00022722"/>
    </source>
</evidence>
<evidence type="ECO:0000256" key="2">
    <source>
        <dbReference type="ARBA" id="ARBA00022695"/>
    </source>
</evidence>
<feature type="domain" description="Integrase catalytic" evidence="8">
    <location>
        <begin position="1119"/>
        <end position="1245"/>
    </location>
</feature>
<evidence type="ECO:0000256" key="4">
    <source>
        <dbReference type="ARBA" id="ARBA00022759"/>
    </source>
</evidence>
<dbReference type="InterPro" id="IPR036397">
    <property type="entry name" value="RNaseH_sf"/>
</dbReference>
<dbReference type="GO" id="GO:0003964">
    <property type="term" value="F:RNA-directed DNA polymerase activity"/>
    <property type="evidence" value="ECO:0007669"/>
    <property type="project" value="UniProtKB-KW"/>
</dbReference>
<evidence type="ECO:0000313" key="10">
    <source>
        <dbReference type="Proteomes" id="UP000288805"/>
    </source>
</evidence>
<dbReference type="SUPFAM" id="SSF53098">
    <property type="entry name" value="Ribonuclease H-like"/>
    <property type="match status" value="1"/>
</dbReference>
<dbReference type="PROSITE" id="PS50994">
    <property type="entry name" value="INTEGRASE"/>
    <property type="match status" value="1"/>
</dbReference>